<dbReference type="Pfam" id="PF01636">
    <property type="entry name" value="APH"/>
    <property type="match status" value="1"/>
</dbReference>
<dbReference type="PATRIC" id="fig|1415166.3.peg.3160"/>
<organism evidence="2 3">
    <name type="scientific">Nocardia nova SH22a</name>
    <dbReference type="NCBI Taxonomy" id="1415166"/>
    <lineage>
        <taxon>Bacteria</taxon>
        <taxon>Bacillati</taxon>
        <taxon>Actinomycetota</taxon>
        <taxon>Actinomycetes</taxon>
        <taxon>Mycobacteriales</taxon>
        <taxon>Nocardiaceae</taxon>
        <taxon>Nocardia</taxon>
    </lineage>
</organism>
<gene>
    <name evidence="2" type="ORF">NONO_c30810</name>
</gene>
<proteinExistence type="predicted"/>
<sequence length="354" mass="39134">MRHSEEVGLPSELGEIDARFVTAALASNYPRTRVVAVEVADLSQGSASSLRLRIEYADNPHELPPTMFLKGNFVGHEFTAAAAFAAEALYYRHLAGVLDGAVTQPRAHFAGLDEQGQAIVILEDLARRDARFGDCEEPLDVDTVADGVRQLAAIQGKFWNGRGLDEHDWITDVASVAALMSFLVQPQHFDAYIARERASFLTGPLRERPKIEAALQAMFEADKALPRALVHGDPHLGNTFRTPDGKVGFCDFQAIGRGPYIWDVTYFMTGALEPADRHASERDLLSLYLDELRRAGADDVPTLDAAFSAHRQHMMHGYLSILTPVEMQPDRFAVAMGRRFAAAMEDLDTLRSFH</sequence>
<keyword evidence="3" id="KW-1185">Reference proteome</keyword>
<dbReference type="SUPFAM" id="SSF56112">
    <property type="entry name" value="Protein kinase-like (PK-like)"/>
    <property type="match status" value="1"/>
</dbReference>
<dbReference type="EMBL" id="CP006850">
    <property type="protein sequence ID" value="AHH17868.1"/>
    <property type="molecule type" value="Genomic_DNA"/>
</dbReference>
<dbReference type="KEGG" id="nno:NONO_c30810"/>
<dbReference type="SMART" id="SM00587">
    <property type="entry name" value="CHK"/>
    <property type="match status" value="1"/>
</dbReference>
<dbReference type="STRING" id="1415166.NONO_c30810"/>
<dbReference type="Gene3D" id="3.90.1200.10">
    <property type="match status" value="1"/>
</dbReference>
<dbReference type="InterPro" id="IPR002575">
    <property type="entry name" value="Aminoglycoside_PTrfase"/>
</dbReference>
<dbReference type="InterPro" id="IPR015897">
    <property type="entry name" value="CHK_kinase-like"/>
</dbReference>
<reference evidence="2 3" key="1">
    <citation type="journal article" date="2014" name="Appl. Environ. Microbiol.">
        <title>Insights into the Microbial Degradation of Rubber and Gutta-Percha by Analysis of the Complete Genome of Nocardia nova SH22a.</title>
        <authorList>
            <person name="Luo Q."/>
            <person name="Hiessl S."/>
            <person name="Poehlein A."/>
            <person name="Daniel R."/>
            <person name="Steinbuchel A."/>
        </authorList>
    </citation>
    <scope>NUCLEOTIDE SEQUENCE [LARGE SCALE GENOMIC DNA]</scope>
    <source>
        <strain evidence="2">SH22a</strain>
    </source>
</reference>
<protein>
    <recommendedName>
        <fullName evidence="1">CHK kinase-like domain-containing protein</fullName>
    </recommendedName>
</protein>
<dbReference type="HOGENOM" id="CLU_061751_1_0_11"/>
<dbReference type="Proteomes" id="UP000019150">
    <property type="component" value="Chromosome"/>
</dbReference>
<accession>W5TFX8</accession>
<evidence type="ECO:0000313" key="3">
    <source>
        <dbReference type="Proteomes" id="UP000019150"/>
    </source>
</evidence>
<feature type="domain" description="CHK kinase-like" evidence="1">
    <location>
        <begin position="120"/>
        <end position="298"/>
    </location>
</feature>
<dbReference type="AlphaFoldDB" id="W5TFX8"/>
<name>W5TFX8_9NOCA</name>
<dbReference type="InterPro" id="IPR011009">
    <property type="entry name" value="Kinase-like_dom_sf"/>
</dbReference>
<dbReference type="eggNOG" id="COG3178">
    <property type="taxonomic scope" value="Bacteria"/>
</dbReference>
<evidence type="ECO:0000259" key="1">
    <source>
        <dbReference type="SMART" id="SM00587"/>
    </source>
</evidence>
<evidence type="ECO:0000313" key="2">
    <source>
        <dbReference type="EMBL" id="AHH17868.1"/>
    </source>
</evidence>